<evidence type="ECO:0000313" key="2">
    <source>
        <dbReference type="EMBL" id="PYB85358.1"/>
    </source>
</evidence>
<dbReference type="AlphaFoldDB" id="A0A2V4I4E7"/>
<proteinExistence type="predicted"/>
<sequence length="83" mass="9574">MTEIFLLTLYGLVAGLLLDWACRSPTLRCCVCVALMATGITACTQLGEREFLRLDGMYWWILCDAVATLLLFERSRYFERDRD</sequence>
<keyword evidence="1" id="KW-1133">Transmembrane helix</keyword>
<dbReference type="RefSeq" id="WP_110697987.1">
    <property type="nucleotide sequence ID" value="NZ_QJRO01000002.1"/>
</dbReference>
<dbReference type="EMBL" id="QJRO01000002">
    <property type="protein sequence ID" value="PYB85358.1"/>
    <property type="molecule type" value="Genomic_DNA"/>
</dbReference>
<gene>
    <name evidence="2" type="ORF">DMX07_05015</name>
</gene>
<comment type="caution">
    <text evidence="2">The sequence shown here is derived from an EMBL/GenBank/DDBJ whole genome shotgun (WGS) entry which is preliminary data.</text>
</comment>
<keyword evidence="1" id="KW-0472">Membrane</keyword>
<keyword evidence="1" id="KW-0812">Transmembrane</keyword>
<name>A0A2V4I4E7_9PSED</name>
<feature type="transmembrane region" description="Helical" evidence="1">
    <location>
        <begin position="56"/>
        <end position="72"/>
    </location>
</feature>
<evidence type="ECO:0000313" key="3">
    <source>
        <dbReference type="Proteomes" id="UP000247620"/>
    </source>
</evidence>
<protein>
    <submittedName>
        <fullName evidence="2">Uncharacterized protein</fullName>
    </submittedName>
</protein>
<dbReference type="Proteomes" id="UP000247620">
    <property type="component" value="Unassembled WGS sequence"/>
</dbReference>
<accession>A0A2V4I4E7</accession>
<reference evidence="2 3" key="1">
    <citation type="submission" date="2018-06" db="EMBL/GenBank/DDBJ databases">
        <title>Pseudomonas diversity within urban Lake Michigan freshwaters.</title>
        <authorList>
            <person name="Batrich M."/>
            <person name="Hatzopoulos T."/>
            <person name="Putonti C."/>
        </authorList>
    </citation>
    <scope>NUCLEOTIDE SEQUENCE [LARGE SCALE GENOMIC DNA]</scope>
    <source>
        <strain evidence="2 3">LBp-160603</strain>
    </source>
</reference>
<organism evidence="2 3">
    <name type="scientific">Pseudomonas soli</name>
    <dbReference type="NCBI Taxonomy" id="1306993"/>
    <lineage>
        <taxon>Bacteria</taxon>
        <taxon>Pseudomonadati</taxon>
        <taxon>Pseudomonadota</taxon>
        <taxon>Gammaproteobacteria</taxon>
        <taxon>Pseudomonadales</taxon>
        <taxon>Pseudomonadaceae</taxon>
        <taxon>Pseudomonas</taxon>
    </lineage>
</organism>
<evidence type="ECO:0000256" key="1">
    <source>
        <dbReference type="SAM" id="Phobius"/>
    </source>
</evidence>